<feature type="compositionally biased region" description="Basic residues" evidence="8">
    <location>
        <begin position="924"/>
        <end position="935"/>
    </location>
</feature>
<keyword evidence="5" id="KW-0677">Repeat</keyword>
<feature type="domain" description="RING-type" evidence="9">
    <location>
        <begin position="1371"/>
        <end position="1409"/>
    </location>
</feature>
<dbReference type="Proteomes" id="UP000000709">
    <property type="component" value="Unassembled WGS sequence"/>
</dbReference>
<feature type="region of interest" description="Disordered" evidence="8">
    <location>
        <begin position="823"/>
        <end position="873"/>
    </location>
</feature>
<comment type="function">
    <text evidence="1">May be involved in a process influencing telomere capping.</text>
</comment>
<dbReference type="CDD" id="cd16488">
    <property type="entry name" value="mRING-H2-C3H3C2_Mio-like"/>
    <property type="match status" value="1"/>
</dbReference>
<dbReference type="KEGG" id="spaa:SPAPADRAFT_149476"/>
<evidence type="ECO:0000256" key="5">
    <source>
        <dbReference type="ARBA" id="ARBA00022737"/>
    </source>
</evidence>
<dbReference type="eggNOG" id="KOG0309">
    <property type="taxonomic scope" value="Eukaryota"/>
</dbReference>
<feature type="region of interest" description="Disordered" evidence="8">
    <location>
        <begin position="898"/>
        <end position="935"/>
    </location>
</feature>
<feature type="repeat" description="WD" evidence="7">
    <location>
        <begin position="108"/>
        <end position="150"/>
    </location>
</feature>
<evidence type="ECO:0000259" key="9">
    <source>
        <dbReference type="PROSITE" id="PS50089"/>
    </source>
</evidence>
<feature type="region of interest" description="Disordered" evidence="8">
    <location>
        <begin position="461"/>
        <end position="482"/>
    </location>
</feature>
<dbReference type="PROSITE" id="PS50082">
    <property type="entry name" value="WD_REPEATS_2"/>
    <property type="match status" value="2"/>
</dbReference>
<dbReference type="OMA" id="HRRETCL"/>
<evidence type="ECO:0000256" key="8">
    <source>
        <dbReference type="SAM" id="MobiDB-lite"/>
    </source>
</evidence>
<dbReference type="Pfam" id="PF00400">
    <property type="entry name" value="WD40"/>
    <property type="match status" value="2"/>
</dbReference>
<dbReference type="EMBL" id="GL996500">
    <property type="protein sequence ID" value="EGW34503.1"/>
    <property type="molecule type" value="Genomic_DNA"/>
</dbReference>
<organism evidence="11">
    <name type="scientific">Spathaspora passalidarum (strain NRRL Y-27907 / 11-Y1)</name>
    <dbReference type="NCBI Taxonomy" id="619300"/>
    <lineage>
        <taxon>Eukaryota</taxon>
        <taxon>Fungi</taxon>
        <taxon>Dikarya</taxon>
        <taxon>Ascomycota</taxon>
        <taxon>Saccharomycotina</taxon>
        <taxon>Pichiomycetes</taxon>
        <taxon>Debaryomycetaceae</taxon>
        <taxon>Spathaspora</taxon>
    </lineage>
</organism>
<dbReference type="PROSITE" id="PS50294">
    <property type="entry name" value="WD_REPEATS_REGION"/>
    <property type="match status" value="1"/>
</dbReference>
<dbReference type="PANTHER" id="PTHR46170:SF1">
    <property type="entry name" value="GATOR COMPLEX PROTEIN WDR59"/>
    <property type="match status" value="1"/>
</dbReference>
<dbReference type="STRING" id="619300.G3AIT7"/>
<keyword evidence="3" id="KW-0926">Vacuole</keyword>
<dbReference type="InterPro" id="IPR049566">
    <property type="entry name" value="WDR59_RTC1-like_RING_Znf"/>
</dbReference>
<dbReference type="HOGENOM" id="CLU_001497_0_0_1"/>
<dbReference type="InterPro" id="IPR036322">
    <property type="entry name" value="WD40_repeat_dom_sf"/>
</dbReference>
<dbReference type="FunCoup" id="G3AIT7">
    <property type="interactions" value="375"/>
</dbReference>
<protein>
    <recommendedName>
        <fullName evidence="9">RING-type domain-containing protein</fullName>
    </recommendedName>
</protein>
<evidence type="ECO:0000256" key="1">
    <source>
        <dbReference type="ARBA" id="ARBA00002738"/>
    </source>
</evidence>
<dbReference type="GO" id="GO:0005774">
    <property type="term" value="C:vacuolar membrane"/>
    <property type="evidence" value="ECO:0007669"/>
    <property type="project" value="TreeGrafter"/>
</dbReference>
<feature type="region of interest" description="Disordered" evidence="8">
    <location>
        <begin position="1112"/>
        <end position="1146"/>
    </location>
</feature>
<accession>G3AIT7</accession>
<dbReference type="InterPro" id="IPR015943">
    <property type="entry name" value="WD40/YVTN_repeat-like_dom_sf"/>
</dbReference>
<dbReference type="GeneID" id="18870825"/>
<dbReference type="PANTHER" id="PTHR46170">
    <property type="entry name" value="GATOR COMPLEX PROTEIN WDR59"/>
    <property type="match status" value="1"/>
</dbReference>
<dbReference type="InterPro" id="IPR001841">
    <property type="entry name" value="Znf_RING"/>
</dbReference>
<dbReference type="GO" id="GO:0035591">
    <property type="term" value="F:signaling adaptor activity"/>
    <property type="evidence" value="ECO:0007669"/>
    <property type="project" value="TreeGrafter"/>
</dbReference>
<dbReference type="InterPro" id="IPR049567">
    <property type="entry name" value="WDR59-like"/>
</dbReference>
<dbReference type="PROSITE" id="PS00678">
    <property type="entry name" value="WD_REPEATS_1"/>
    <property type="match status" value="2"/>
</dbReference>
<dbReference type="SMART" id="SM00320">
    <property type="entry name" value="WD40"/>
    <property type="match status" value="5"/>
</dbReference>
<dbReference type="GO" id="GO:0034198">
    <property type="term" value="P:cellular response to amino acid starvation"/>
    <property type="evidence" value="ECO:0007669"/>
    <property type="project" value="TreeGrafter"/>
</dbReference>
<keyword evidence="6" id="KW-0862">Zinc</keyword>
<evidence type="ECO:0000256" key="3">
    <source>
        <dbReference type="ARBA" id="ARBA00022554"/>
    </source>
</evidence>
<dbReference type="SUPFAM" id="SSF57889">
    <property type="entry name" value="Cysteine-rich domain"/>
    <property type="match status" value="1"/>
</dbReference>
<dbReference type="InParanoid" id="G3AIT7"/>
<keyword evidence="6" id="KW-0479">Metal-binding</keyword>
<dbReference type="GO" id="GO:0035859">
    <property type="term" value="C:Seh1-associated complex"/>
    <property type="evidence" value="ECO:0007669"/>
    <property type="project" value="TreeGrafter"/>
</dbReference>
<evidence type="ECO:0000313" key="11">
    <source>
        <dbReference type="Proteomes" id="UP000000709"/>
    </source>
</evidence>
<dbReference type="PROSITE" id="PS50089">
    <property type="entry name" value="ZF_RING_2"/>
    <property type="match status" value="1"/>
</dbReference>
<dbReference type="GO" id="GO:1904263">
    <property type="term" value="P:positive regulation of TORC1 signaling"/>
    <property type="evidence" value="ECO:0007669"/>
    <property type="project" value="TreeGrafter"/>
</dbReference>
<reference evidence="10 11" key="1">
    <citation type="journal article" date="2011" name="Proc. Natl. Acad. Sci. U.S.A.">
        <title>Comparative genomics of xylose-fermenting fungi for enhanced biofuel production.</title>
        <authorList>
            <person name="Wohlbach D.J."/>
            <person name="Kuo A."/>
            <person name="Sato T.K."/>
            <person name="Potts K.M."/>
            <person name="Salamov A.A."/>
            <person name="LaButti K.M."/>
            <person name="Sun H."/>
            <person name="Clum A."/>
            <person name="Pangilinan J.L."/>
            <person name="Lindquist E.A."/>
            <person name="Lucas S."/>
            <person name="Lapidus A."/>
            <person name="Jin M."/>
            <person name="Gunawan C."/>
            <person name="Balan V."/>
            <person name="Dale B.E."/>
            <person name="Jeffries T.W."/>
            <person name="Zinkel R."/>
            <person name="Barry K.W."/>
            <person name="Grigoriev I.V."/>
            <person name="Gasch A.P."/>
        </authorList>
    </citation>
    <scope>NUCLEOTIDE SEQUENCE [LARGE SCALE GENOMIC DNA]</scope>
    <source>
        <strain evidence="11">NRRL Y-27907 / 11-Y1</strain>
    </source>
</reference>
<evidence type="ECO:0000256" key="7">
    <source>
        <dbReference type="PROSITE-ProRule" id="PRU00221"/>
    </source>
</evidence>
<feature type="repeat" description="WD" evidence="7">
    <location>
        <begin position="196"/>
        <end position="237"/>
    </location>
</feature>
<keyword evidence="6" id="KW-0863">Zinc-finger</keyword>
<evidence type="ECO:0000313" key="10">
    <source>
        <dbReference type="EMBL" id="EGW34503.1"/>
    </source>
</evidence>
<dbReference type="OrthoDB" id="311712at2759"/>
<feature type="compositionally biased region" description="Polar residues" evidence="8">
    <location>
        <begin position="907"/>
        <end position="923"/>
    </location>
</feature>
<proteinExistence type="predicted"/>
<keyword evidence="11" id="KW-1185">Reference proteome</keyword>
<comment type="subcellular location">
    <subcellularLocation>
        <location evidence="2">Vacuole</location>
    </subcellularLocation>
</comment>
<feature type="compositionally biased region" description="Acidic residues" evidence="8">
    <location>
        <begin position="837"/>
        <end position="850"/>
    </location>
</feature>
<evidence type="ECO:0000256" key="4">
    <source>
        <dbReference type="ARBA" id="ARBA00022574"/>
    </source>
</evidence>
<evidence type="ECO:0000256" key="6">
    <source>
        <dbReference type="PROSITE-ProRule" id="PRU00175"/>
    </source>
</evidence>
<dbReference type="InterPro" id="IPR001680">
    <property type="entry name" value="WD40_rpt"/>
</dbReference>
<dbReference type="RefSeq" id="XP_007374087.1">
    <property type="nucleotide sequence ID" value="XM_007374025.1"/>
</dbReference>
<dbReference type="Pfam" id="PF17120">
    <property type="entry name" value="zf-RING_16"/>
    <property type="match status" value="1"/>
</dbReference>
<gene>
    <name evidence="10" type="ORF">SPAPADRAFT_149476</name>
</gene>
<feature type="compositionally biased region" description="Low complexity" evidence="8">
    <location>
        <begin position="859"/>
        <end position="868"/>
    </location>
</feature>
<dbReference type="GO" id="GO:0008270">
    <property type="term" value="F:zinc ion binding"/>
    <property type="evidence" value="ECO:0007669"/>
    <property type="project" value="UniProtKB-KW"/>
</dbReference>
<feature type="compositionally biased region" description="Low complexity" evidence="8">
    <location>
        <begin position="1112"/>
        <end position="1125"/>
    </location>
</feature>
<dbReference type="InterPro" id="IPR046349">
    <property type="entry name" value="C1-like_sf"/>
</dbReference>
<dbReference type="SUPFAM" id="SSF50978">
    <property type="entry name" value="WD40 repeat-like"/>
    <property type="match status" value="1"/>
</dbReference>
<keyword evidence="4 7" id="KW-0853">WD repeat</keyword>
<sequence>MVVTNPHDSPTFGNSLSLKVDGAIGAMTLSPNGRDCVLAGRRGLFIIDLDDPFTPPRWLHHITSWEVADVQWSPHHTLKPSWCISTSNQKALLWDLQRPSDNAIANILHRHTRAISDINFHPFDCEMLATCSIDTFVYSWDMRTPRKPVAQWAEWRAGSSQVKWNHENPFEIASCHDHSFYIWDTRNGALPILKVDKAHQGKINGLDFNQGLKNVITCSNDNTVKFWDLQSGQAKEYISHYNYFERSKEELQPSVVIKMDFPIARARQLPFGKDMACGIMPLRGGDDSVHIVNYDTAYHDYLSTGTTQVIEGESVYSFKGHNGPMKDFLWRTQHEKYENYESKKKWKDYQLVTWSAVDYDLKLWPDSEELYKSVNYDPSFVNVFKGSDSDTSRPHTPLEEQTYNYDTYCVEPSVTIDDLTRTNNDLLSSLTLLRISEKHKQAGVEFTQLNHLDWISGVRMGRPAQSSDRKDSTGSFEDDGPLNLGEEVSIVGHKFPKIRFEKIAVSSGELVISLRGPIPDMSTTMSKADTSDMLFAENTSVAGESTAISNKDKRISVHSDDGHEQSISHKEESVKDNTISALTPIDETSEQKLIFIRLKVNFPKTYPYLEDVDYNKKRSKLSKSNLIRFHIEVTHELTKEIRDVMQEKLSEISQFYTNKYQRFCLEPCLRSLMGEKVELDDEIMMESGANNNNEELEQESVQEVGNEGWADDLIRQQPDFRGYSSGEDDVEYADLIPAVNDSLVLTQNLDSIMHPAQRAAVAARQMYYDSTPQPKGCGAVWSRSGQLVCFFIPKSQDDDQNDSKVLQKFNIFKFTDRGFSVKANQQSHHHHHKLEESISDSDLEGEDSDAEPGSRSDGESGSSSSEDSFTNDWDEILQDETSSRARVPRMFKTTLGLGNRYSESKKSSSINKLPSQGGTSNHRSSVKSKKKPKSQVKNRNIVGIFDFSHLLPDKYELACEYRVLGDVPENLAAYNSKVALKYGLKEISEVWKMLAILLVKNGQPLQMNNGYFPDQMNNSTKLADKFHSFYWGNHPFGSTWLIKEIFDYFEKRGNVQMLAMMSCILYENPKNLAMPDSPATDIAYNVPIHTPYQALPQPPSIAALSRLNRQNSNSLPQSILQPSSQDKFPLMQHPNSSHSSFKRDSSVSGVTYERSINSSLDGASQVGSPERFGYMKKNLLLTAPVAASEHSYSSLSDSVSEGLRATSPNQMTNKLKFDKRMISKMPVKRGTSLGAGPGLIKPKSTKIRPPPSVTIEMQNVEELDLFENVYSRPLLSSQDVEKIRTYRELYADMLYNWGLPVSRIKILKFNYPDIDEGELETSPFDSHKCKIGLRKRNKQLPQQNFLNAVSTIMQKKPNAWNTNKRSIMKYCNLCNLVVTKNFTMCIVCEHILHTDCAMEWWTGGASECPSGCGCTCLEHSI</sequence>
<name>G3AIT7_SPAPN</name>
<dbReference type="InterPro" id="IPR019775">
    <property type="entry name" value="WD40_repeat_CS"/>
</dbReference>
<evidence type="ECO:0000256" key="2">
    <source>
        <dbReference type="ARBA" id="ARBA00004116"/>
    </source>
</evidence>
<dbReference type="Gene3D" id="2.130.10.10">
    <property type="entry name" value="YVTN repeat-like/Quinoprotein amine dehydrogenase"/>
    <property type="match status" value="1"/>
</dbReference>